<dbReference type="AlphaFoldDB" id="A0A1I2GK21"/>
<organism evidence="1 2">
    <name type="scientific">Paenibacillus algorifonticola</name>
    <dbReference type="NCBI Taxonomy" id="684063"/>
    <lineage>
        <taxon>Bacteria</taxon>
        <taxon>Bacillati</taxon>
        <taxon>Bacillota</taxon>
        <taxon>Bacilli</taxon>
        <taxon>Bacillales</taxon>
        <taxon>Paenibacillaceae</taxon>
        <taxon>Paenibacillus</taxon>
    </lineage>
</organism>
<accession>A0A1I2GK21</accession>
<evidence type="ECO:0000313" key="1">
    <source>
        <dbReference type="EMBL" id="SFF17310.1"/>
    </source>
</evidence>
<gene>
    <name evidence="1" type="ORF">SAMN04487969_11697</name>
</gene>
<dbReference type="Proteomes" id="UP000183410">
    <property type="component" value="Unassembled WGS sequence"/>
</dbReference>
<sequence>MFTYREKLYMLKTLKQNKAKRLFGLRKLPPEHQALVDKLEQMVRNEQVNKAHL</sequence>
<dbReference type="EMBL" id="FONN01000016">
    <property type="protein sequence ID" value="SFF17310.1"/>
    <property type="molecule type" value="Genomic_DNA"/>
</dbReference>
<protein>
    <submittedName>
        <fullName evidence="1">Uncharacterized protein</fullName>
    </submittedName>
</protein>
<evidence type="ECO:0000313" key="2">
    <source>
        <dbReference type="Proteomes" id="UP000183410"/>
    </source>
</evidence>
<reference evidence="2" key="1">
    <citation type="submission" date="2016-10" db="EMBL/GenBank/DDBJ databases">
        <authorList>
            <person name="Varghese N."/>
            <person name="Submissions S."/>
        </authorList>
    </citation>
    <scope>NUCLEOTIDE SEQUENCE [LARGE SCALE GENOMIC DNA]</scope>
    <source>
        <strain evidence="2">CGMCC 1.10223</strain>
    </source>
</reference>
<proteinExistence type="predicted"/>
<keyword evidence="2" id="KW-1185">Reference proteome</keyword>
<name>A0A1I2GK21_9BACL</name>